<evidence type="ECO:0000256" key="1">
    <source>
        <dbReference type="ARBA" id="ARBA00007737"/>
    </source>
</evidence>
<accession>A0AAQ3X6J9</accession>
<organism evidence="7 8">
    <name type="scientific">Paspalum notatum var. saurae</name>
    <dbReference type="NCBI Taxonomy" id="547442"/>
    <lineage>
        <taxon>Eukaryota</taxon>
        <taxon>Viridiplantae</taxon>
        <taxon>Streptophyta</taxon>
        <taxon>Embryophyta</taxon>
        <taxon>Tracheophyta</taxon>
        <taxon>Spermatophyta</taxon>
        <taxon>Magnoliopsida</taxon>
        <taxon>Liliopsida</taxon>
        <taxon>Poales</taxon>
        <taxon>Poaceae</taxon>
        <taxon>PACMAD clade</taxon>
        <taxon>Panicoideae</taxon>
        <taxon>Andropogonodae</taxon>
        <taxon>Paspaleae</taxon>
        <taxon>Paspalinae</taxon>
        <taxon>Paspalum</taxon>
    </lineage>
</organism>
<dbReference type="Proteomes" id="UP001341281">
    <property type="component" value="Chromosome 07"/>
</dbReference>
<keyword evidence="8" id="KW-1185">Reference proteome</keyword>
<gene>
    <name evidence="7" type="ORF">U9M48_033402</name>
</gene>
<keyword evidence="5" id="KW-0119">Carbohydrate metabolism</keyword>
<dbReference type="PANTHER" id="PTHR31818:SF3">
    <property type="entry name" value="O-FUCOSYLTRANSFERASE 29"/>
    <property type="match status" value="1"/>
</dbReference>
<comment type="similarity">
    <text evidence="1">Belongs to the glycosyltransferase GT106 family.</text>
</comment>
<evidence type="ECO:0000256" key="6">
    <source>
        <dbReference type="ARBA" id="ARBA00030350"/>
    </source>
</evidence>
<keyword evidence="4" id="KW-0294">Fucose metabolism</keyword>
<reference evidence="7 8" key="1">
    <citation type="submission" date="2024-02" db="EMBL/GenBank/DDBJ databases">
        <title>High-quality chromosome-scale genome assembly of Pensacola bahiagrass (Paspalum notatum Flugge var. saurae).</title>
        <authorList>
            <person name="Vega J.M."/>
            <person name="Podio M."/>
            <person name="Orjuela J."/>
            <person name="Siena L.A."/>
            <person name="Pessino S.C."/>
            <person name="Combes M.C."/>
            <person name="Mariac C."/>
            <person name="Albertini E."/>
            <person name="Pupilli F."/>
            <person name="Ortiz J.P.A."/>
            <person name="Leblanc O."/>
        </authorList>
    </citation>
    <scope>NUCLEOTIDE SEQUENCE [LARGE SCALE GENOMIC DNA]</scope>
    <source>
        <strain evidence="7">R1</strain>
        <tissue evidence="7">Leaf</tissue>
    </source>
</reference>
<protein>
    <recommendedName>
        <fullName evidence="6">O-fucosyltransferase family protein</fullName>
    </recommendedName>
</protein>
<dbReference type="AlphaFoldDB" id="A0AAQ3X6J9"/>
<evidence type="ECO:0000256" key="4">
    <source>
        <dbReference type="ARBA" id="ARBA00023253"/>
    </source>
</evidence>
<dbReference type="EMBL" id="CP144751">
    <property type="protein sequence ID" value="WVZ86651.1"/>
    <property type="molecule type" value="Genomic_DNA"/>
</dbReference>
<keyword evidence="3" id="KW-0808">Transferase</keyword>
<proteinExistence type="inferred from homology"/>
<evidence type="ECO:0000313" key="8">
    <source>
        <dbReference type="Proteomes" id="UP001341281"/>
    </source>
</evidence>
<evidence type="ECO:0000313" key="7">
    <source>
        <dbReference type="EMBL" id="WVZ86651.1"/>
    </source>
</evidence>
<dbReference type="GO" id="GO:0016757">
    <property type="term" value="F:glycosyltransferase activity"/>
    <property type="evidence" value="ECO:0007669"/>
    <property type="project" value="UniProtKB-KW"/>
</dbReference>
<dbReference type="Pfam" id="PF10250">
    <property type="entry name" value="O-FucT"/>
    <property type="match status" value="1"/>
</dbReference>
<keyword evidence="2" id="KW-0328">Glycosyltransferase</keyword>
<evidence type="ECO:0000256" key="5">
    <source>
        <dbReference type="ARBA" id="ARBA00023277"/>
    </source>
</evidence>
<dbReference type="PANTHER" id="PTHR31818">
    <property type="entry name" value="O-FUCOSYLTRANSFERASE 16"/>
    <property type="match status" value="1"/>
</dbReference>
<evidence type="ECO:0000256" key="2">
    <source>
        <dbReference type="ARBA" id="ARBA00022676"/>
    </source>
</evidence>
<dbReference type="InterPro" id="IPR019378">
    <property type="entry name" value="GDP-Fuc_O-FucTrfase"/>
</dbReference>
<name>A0AAQ3X6J9_PASNO</name>
<sequence length="225" mass="24842">MPEFYIDEVLPILMRRRALQLTKFDYIASPSGLMKIRKSYVAENSGPETCAKAETHELAVCPHSLEELSAEDELSSGKCPLTPHELGLMLRALGFSNDTHLGNSPTSGNSFQISMDKEMLAGDDLEPFLPFSSRLAAIDFIVCDESDVIVTNNNGNMAKEIHGPQENNSPECKETQCTVSETESDGLRVQRGLMGEPDDIRPKQDDFIEFPLSCICLRKLGNISS</sequence>
<dbReference type="GO" id="GO:0006004">
    <property type="term" value="P:fucose metabolic process"/>
    <property type="evidence" value="ECO:0007669"/>
    <property type="project" value="UniProtKB-KW"/>
</dbReference>
<evidence type="ECO:0000256" key="3">
    <source>
        <dbReference type="ARBA" id="ARBA00022679"/>
    </source>
</evidence>